<proteinExistence type="predicted"/>
<feature type="compositionally biased region" description="Basic residues" evidence="1">
    <location>
        <begin position="22"/>
        <end position="33"/>
    </location>
</feature>
<dbReference type="HOGENOM" id="CLU_2413204_0_0_1"/>
<gene>
    <name evidence="2" type="ORF">I312_00125</name>
</gene>
<evidence type="ECO:0000313" key="2">
    <source>
        <dbReference type="EMBL" id="KIR50194.1"/>
    </source>
</evidence>
<dbReference type="AlphaFoldDB" id="A0A0D0VUP7"/>
<feature type="region of interest" description="Disordered" evidence="1">
    <location>
        <begin position="1"/>
        <end position="34"/>
    </location>
</feature>
<evidence type="ECO:0000256" key="1">
    <source>
        <dbReference type="SAM" id="MobiDB-lite"/>
    </source>
</evidence>
<accession>A0A0D0VUP7</accession>
<protein>
    <submittedName>
        <fullName evidence="2">Unplaced genomic scaffold supercont1.1, whole genome shotgun sequence</fullName>
    </submittedName>
</protein>
<name>A0A0D0VUP7_CRYGA</name>
<reference evidence="2" key="1">
    <citation type="submission" date="2015-01" db="EMBL/GenBank/DDBJ databases">
        <title>The Genome Sequence of Cryptococcus gattii CA1280.</title>
        <authorList>
            <consortium name="The Broad Institute Genomics Platform"/>
            <person name="Cuomo C."/>
            <person name="Litvintseva A."/>
            <person name="Chen Y."/>
            <person name="Heitman J."/>
            <person name="Sun S."/>
            <person name="Springer D."/>
            <person name="Dromer F."/>
            <person name="Young S."/>
            <person name="Zeng Q."/>
            <person name="Gargeya S."/>
            <person name="Abouelleil A."/>
            <person name="Alvarado L."/>
            <person name="Chapman S.B."/>
            <person name="Gainer-Dewar J."/>
            <person name="Goldberg J."/>
            <person name="Griggs A."/>
            <person name="Gujja S."/>
            <person name="Hansen M."/>
            <person name="Howarth C."/>
            <person name="Imamovic A."/>
            <person name="Larimer J."/>
            <person name="Murphy C."/>
            <person name="Naylor J."/>
            <person name="Pearson M."/>
            <person name="Priest M."/>
            <person name="Roberts A."/>
            <person name="Saif S."/>
            <person name="Shea T."/>
            <person name="Sykes S."/>
            <person name="Wortman J."/>
            <person name="Nusbaum C."/>
            <person name="Birren B."/>
        </authorList>
    </citation>
    <scope>NUCLEOTIDE SEQUENCE [LARGE SCALE GENOMIC DNA]</scope>
    <source>
        <strain evidence="2">CA1280</strain>
    </source>
</reference>
<dbReference type="EMBL" id="KN847973">
    <property type="protein sequence ID" value="KIR50194.1"/>
    <property type="molecule type" value="Genomic_DNA"/>
</dbReference>
<feature type="compositionally biased region" description="Polar residues" evidence="1">
    <location>
        <begin position="1"/>
        <end position="14"/>
    </location>
</feature>
<sequence length="92" mass="10732">MNHNHNSTNLSHCSMPSVLRSHSTKQKLQKRWPNRPEKALELKTMMMVKNSSRYSIGASPFAHSRARHLLTFERCTRTSLQERSNLDRRVSV</sequence>
<organism evidence="2">
    <name type="scientific">Cryptococcus bacillisporus CA1280</name>
    <dbReference type="NCBI Taxonomy" id="1296109"/>
    <lineage>
        <taxon>Eukaryota</taxon>
        <taxon>Fungi</taxon>
        <taxon>Dikarya</taxon>
        <taxon>Basidiomycota</taxon>
        <taxon>Agaricomycotina</taxon>
        <taxon>Tremellomycetes</taxon>
        <taxon>Tremellales</taxon>
        <taxon>Cryptococcaceae</taxon>
        <taxon>Cryptococcus</taxon>
        <taxon>Cryptococcus gattii species complex</taxon>
    </lineage>
</organism>